<dbReference type="CDD" id="cd02619">
    <property type="entry name" value="Peptidase_C1"/>
    <property type="match status" value="1"/>
</dbReference>
<comment type="caution">
    <text evidence="4">The sequence shown here is derived from an EMBL/GenBank/DDBJ whole genome shotgun (WGS) entry which is preliminary data.</text>
</comment>
<dbReference type="Gene3D" id="3.90.70.10">
    <property type="entry name" value="Cysteine proteinases"/>
    <property type="match status" value="1"/>
</dbReference>
<evidence type="ECO:0000256" key="2">
    <source>
        <dbReference type="SAM" id="SignalP"/>
    </source>
</evidence>
<dbReference type="EMBL" id="JASDDP010000008">
    <property type="protein sequence ID" value="MDJ1645567.1"/>
    <property type="molecule type" value="Genomic_DNA"/>
</dbReference>
<dbReference type="Pfam" id="PF18560">
    <property type="entry name" value="Lectin_like"/>
    <property type="match status" value="1"/>
</dbReference>
<keyword evidence="1" id="KW-0472">Membrane</keyword>
<evidence type="ECO:0000256" key="1">
    <source>
        <dbReference type="SAM" id="Phobius"/>
    </source>
</evidence>
<gene>
    <name evidence="4" type="ORF">QLQ80_00485</name>
</gene>
<dbReference type="InterPro" id="IPR038765">
    <property type="entry name" value="Papain-like_cys_pep_sf"/>
</dbReference>
<dbReference type="RefSeq" id="WP_283827108.1">
    <property type="nucleotide sequence ID" value="NZ_JASDDP010000008.1"/>
</dbReference>
<dbReference type="SMART" id="SM00645">
    <property type="entry name" value="Pept_C1"/>
    <property type="match status" value="1"/>
</dbReference>
<evidence type="ECO:0000313" key="4">
    <source>
        <dbReference type="EMBL" id="MDJ1645567.1"/>
    </source>
</evidence>
<evidence type="ECO:0000259" key="3">
    <source>
        <dbReference type="SMART" id="SM00645"/>
    </source>
</evidence>
<dbReference type="InterPro" id="IPR000668">
    <property type="entry name" value="Peptidase_C1A_C"/>
</dbReference>
<feature type="signal peptide" evidence="2">
    <location>
        <begin position="1"/>
        <end position="24"/>
    </location>
</feature>
<evidence type="ECO:0000313" key="5">
    <source>
        <dbReference type="Proteomes" id="UP001224428"/>
    </source>
</evidence>
<dbReference type="GO" id="GO:0006508">
    <property type="term" value="P:proteolysis"/>
    <property type="evidence" value="ECO:0007669"/>
    <property type="project" value="InterPro"/>
</dbReference>
<name>A0AAJ1UWF5_9MOLU</name>
<organism evidence="4 5">
    <name type="scientific">Mycoplasma phocimorsus</name>
    <dbReference type="NCBI Taxonomy" id="3045839"/>
    <lineage>
        <taxon>Bacteria</taxon>
        <taxon>Bacillati</taxon>
        <taxon>Mycoplasmatota</taxon>
        <taxon>Mollicutes</taxon>
        <taxon>Mycoplasmataceae</taxon>
        <taxon>Mycoplasma</taxon>
    </lineage>
</organism>
<keyword evidence="1" id="KW-0812">Transmembrane</keyword>
<keyword evidence="5" id="KW-1185">Reference proteome</keyword>
<feature type="domain" description="Peptidase C1A papain C-terminal" evidence="3">
    <location>
        <begin position="49"/>
        <end position="288"/>
    </location>
</feature>
<keyword evidence="1" id="KW-1133">Transmembrane helix</keyword>
<reference evidence="4" key="1">
    <citation type="submission" date="2023-05" db="EMBL/GenBank/DDBJ databases">
        <title>Mycoplasma phocimorsus sp. nov., isolated from Scandinavian patients with seal finger or septic arthritis after contact with seals.</title>
        <authorList>
            <person name="Skafte-Holm A."/>
            <person name="Pedersen T.R."/>
            <person name="Froelund M."/>
            <person name="Stegger M."/>
            <person name="Qvortrup K."/>
            <person name="Michaels D.L."/>
            <person name="Brown D.R."/>
            <person name="Jensen J.S."/>
        </authorList>
    </citation>
    <scope>NUCLEOTIDE SEQUENCE</scope>
    <source>
        <strain evidence="4">M5725</strain>
    </source>
</reference>
<dbReference type="SUPFAM" id="SSF54001">
    <property type="entry name" value="Cysteine proteinases"/>
    <property type="match status" value="1"/>
</dbReference>
<dbReference type="Proteomes" id="UP001224428">
    <property type="component" value="Unassembled WGS sequence"/>
</dbReference>
<feature type="chain" id="PRO_5042507409" evidence="2">
    <location>
        <begin position="25"/>
        <end position="716"/>
    </location>
</feature>
<accession>A0AAJ1UWF5</accession>
<keyword evidence="2" id="KW-0732">Signal</keyword>
<sequence>MKKKHLMITTLLSPVIFLPSALVAYQHSNWDFNQYKSYNNNGEAGENEKSKIFDPRNSGNPNYYFIPKVRNQGNEGICWAFGTVSVAEINILKKQLYRSQDNLDLSELNIAYNTLNRDNNQDKFHNTDFDVFSAPNWKEQGFSSFKAAISLMQWNKLKWETADDYQNNNNLSDYILKDVIFVDHNKANYREEMKKLIVQNGAVSYSFATPRDARIWFYNSENFKNLSGPGHVATVVGWDDTIPKEKFGPGTTQNGGWIVKNSWDNDYADKGYFYISYDTVPHDVFAVEMTQRDSYHYENNYYYDGSYNDLNGANYKEAAVSFQAKAGTNDLDEKLKAINVGIKGENVEIEVSVYKQESKEASPYLLKLGNELTSKTQKFELGGLRTIDLDREIDLEQGQWFTIVAKVKSNNGYLAFSAEEDWQYDFSYIQKDNQWVNSQKAYNGAVARIKAFTTSNYKPISSVKDFSLDLKYADVSLKDYKYRASQQFDKNIVQIKYKNETLIENVDYTLSYQEFFDNEDGYYRQDENVGYNKVTIKGIGKYSGENMTFLTIKRGTEHRYNWDNKIYVNSNVASTSDLKLEDGWKVDSAQSINNGENTISISYHGFDEKFYLSNSTTLTVVKNSTGKVEPEFKIAKTLSPKLQSSFFTPSYTNYQNKYKTYDQPIRKINELKVENNPQKTNTIVESISKQEFWLPITIGIAALGGILVKVFSMFKK</sequence>
<dbReference type="GO" id="GO:0008234">
    <property type="term" value="F:cysteine-type peptidase activity"/>
    <property type="evidence" value="ECO:0007669"/>
    <property type="project" value="InterPro"/>
</dbReference>
<protein>
    <submittedName>
        <fullName evidence="4">C1 family peptidase</fullName>
    </submittedName>
</protein>
<dbReference type="Pfam" id="PF00112">
    <property type="entry name" value="Peptidase_C1"/>
    <property type="match status" value="1"/>
</dbReference>
<proteinExistence type="predicted"/>
<dbReference type="InterPro" id="IPR040528">
    <property type="entry name" value="Lectin-like"/>
</dbReference>
<feature type="transmembrane region" description="Helical" evidence="1">
    <location>
        <begin position="692"/>
        <end position="711"/>
    </location>
</feature>
<dbReference type="AlphaFoldDB" id="A0AAJ1UWF5"/>